<feature type="transmembrane region" description="Helical" evidence="9">
    <location>
        <begin position="177"/>
        <end position="202"/>
    </location>
</feature>
<comment type="similarity">
    <text evidence="2 9">Belongs to the CN hydrolase family. Apolipoprotein N-acyltransferase subfamily.</text>
</comment>
<comment type="pathway">
    <text evidence="9">Protein modification; lipoprotein biosynthesis (N-acyl transfer).</text>
</comment>
<evidence type="ECO:0000313" key="11">
    <source>
        <dbReference type="EMBL" id="MFC7298988.1"/>
    </source>
</evidence>
<name>A0ABW2J6A8_9BURK</name>
<dbReference type="Pfam" id="PF20154">
    <property type="entry name" value="LNT_N"/>
    <property type="match status" value="1"/>
</dbReference>
<evidence type="ECO:0000313" key="12">
    <source>
        <dbReference type="Proteomes" id="UP001596379"/>
    </source>
</evidence>
<keyword evidence="12" id="KW-1185">Reference proteome</keyword>
<keyword evidence="7 9" id="KW-0472">Membrane</keyword>
<dbReference type="Gene3D" id="3.60.110.10">
    <property type="entry name" value="Carbon-nitrogen hydrolase"/>
    <property type="match status" value="1"/>
</dbReference>
<comment type="function">
    <text evidence="9">Catalyzes the phospholipid dependent N-acylation of the N-terminal cysteine of apolipoprotein, the last step in lipoprotein maturation.</text>
</comment>
<keyword evidence="5 9" id="KW-0812">Transmembrane</keyword>
<feature type="transmembrane region" description="Helical" evidence="9">
    <location>
        <begin position="209"/>
        <end position="230"/>
    </location>
</feature>
<feature type="domain" description="CN hydrolase" evidence="10">
    <location>
        <begin position="245"/>
        <end position="485"/>
    </location>
</feature>
<evidence type="ECO:0000256" key="6">
    <source>
        <dbReference type="ARBA" id="ARBA00022989"/>
    </source>
</evidence>
<accession>A0ABW2J6A8</accession>
<gene>
    <name evidence="9 11" type="primary">lnt</name>
    <name evidence="11" type="ORF">ACFQO0_11145</name>
</gene>
<proteinExistence type="inferred from homology"/>
<dbReference type="InterPro" id="IPR004563">
    <property type="entry name" value="Apolipo_AcylTrfase"/>
</dbReference>
<feature type="transmembrane region" description="Helical" evidence="9">
    <location>
        <begin position="105"/>
        <end position="129"/>
    </location>
</feature>
<evidence type="ECO:0000256" key="4">
    <source>
        <dbReference type="ARBA" id="ARBA00022679"/>
    </source>
</evidence>
<dbReference type="NCBIfam" id="TIGR00546">
    <property type="entry name" value="lnt"/>
    <property type="match status" value="1"/>
</dbReference>
<evidence type="ECO:0000256" key="9">
    <source>
        <dbReference type="HAMAP-Rule" id="MF_01148"/>
    </source>
</evidence>
<dbReference type="InterPro" id="IPR003010">
    <property type="entry name" value="C-N_Hydrolase"/>
</dbReference>
<comment type="caution">
    <text evidence="11">The sequence shown here is derived from an EMBL/GenBank/DDBJ whole genome shotgun (WGS) entry which is preliminary data.</text>
</comment>
<dbReference type="GO" id="GO:0016746">
    <property type="term" value="F:acyltransferase activity"/>
    <property type="evidence" value="ECO:0007669"/>
    <property type="project" value="UniProtKB-KW"/>
</dbReference>
<dbReference type="CDD" id="cd07571">
    <property type="entry name" value="ALP_N-acyl_transferase"/>
    <property type="match status" value="1"/>
</dbReference>
<keyword evidence="4 9" id="KW-0808">Transferase</keyword>
<sequence length="527" mass="57865">MQSILLEKNKTALLRYTLIDLTQIPLVSCAFAFVLGVLTVIGYAPFDYFLIPVLTLTGLLMLVLRQPSATRAMLVAFCFGIGKFGAGVSWIYISLHTYGGMAPVSATLATFLFCAYLSLFPALFGGICWRFRYSGFSFLALFVPAIWVVTEWLRGTLLTGFPWLAVGYSQIPGSSLAGYAPIIGVYGVSALVVFTATMFLAIQTTRRMARIASIAILSIAWVLGACLQQIDWTAPSSAPFRVALLQGNIPQDLKWRPNQLNDTLDTYYLLAKQSDASLIVMPETAMPLYKDQLPTAYANKLKELAIAKRADMIVGIAERILDKDSPTYFNSAVSIGPSVSHTYRKQHLVPFGEYIPAEPLFAWALNILQIPLTDLSPGEAMQPAMQLSVGKVAINICFEDVFGEEIIHAAPEANVLVNMSNLAWFGDSLALPQHLQIAQMRALETGRFMLRATNTGMTAIINERGRILAHAKPHETMVLTGMAQGFTGSTPYIRFGNLPILVWSALCLLFGFRGFMFARGARRVPLS</sequence>
<organism evidence="11 12">
    <name type="scientific">Herminiimonas aquatilis</name>
    <dbReference type="NCBI Taxonomy" id="345342"/>
    <lineage>
        <taxon>Bacteria</taxon>
        <taxon>Pseudomonadati</taxon>
        <taxon>Pseudomonadota</taxon>
        <taxon>Betaproteobacteria</taxon>
        <taxon>Burkholderiales</taxon>
        <taxon>Oxalobacteraceae</taxon>
        <taxon>Herminiimonas</taxon>
    </lineage>
</organism>
<feature type="transmembrane region" description="Helical" evidence="9">
    <location>
        <begin position="500"/>
        <end position="518"/>
    </location>
</feature>
<dbReference type="PANTHER" id="PTHR38686">
    <property type="entry name" value="APOLIPOPROTEIN N-ACYLTRANSFERASE"/>
    <property type="match status" value="1"/>
</dbReference>
<keyword evidence="8 9" id="KW-0012">Acyltransferase</keyword>
<feature type="transmembrane region" description="Helical" evidence="9">
    <location>
        <begin position="72"/>
        <end position="93"/>
    </location>
</feature>
<comment type="catalytic activity">
    <reaction evidence="9">
        <text>N-terminal S-1,2-diacyl-sn-glyceryl-L-cysteinyl-[lipoprotein] + a glycerophospholipid = N-acyl-S-1,2-diacyl-sn-glyceryl-L-cysteinyl-[lipoprotein] + a 2-acyl-sn-glycero-3-phospholipid + H(+)</text>
        <dbReference type="Rhea" id="RHEA:48228"/>
        <dbReference type="Rhea" id="RHEA-COMP:14681"/>
        <dbReference type="Rhea" id="RHEA-COMP:14684"/>
        <dbReference type="ChEBI" id="CHEBI:15378"/>
        <dbReference type="ChEBI" id="CHEBI:136912"/>
        <dbReference type="ChEBI" id="CHEBI:140656"/>
        <dbReference type="ChEBI" id="CHEBI:140657"/>
        <dbReference type="ChEBI" id="CHEBI:140660"/>
        <dbReference type="EC" id="2.3.1.269"/>
    </reaction>
</comment>
<keyword evidence="3 9" id="KW-1003">Cell membrane</keyword>
<evidence type="ECO:0000259" key="10">
    <source>
        <dbReference type="PROSITE" id="PS50263"/>
    </source>
</evidence>
<dbReference type="EC" id="2.3.1.269" evidence="9"/>
<feature type="transmembrane region" description="Helical" evidence="9">
    <location>
        <begin position="48"/>
        <end position="65"/>
    </location>
</feature>
<evidence type="ECO:0000256" key="5">
    <source>
        <dbReference type="ARBA" id="ARBA00022692"/>
    </source>
</evidence>
<dbReference type="InterPro" id="IPR045378">
    <property type="entry name" value="LNT_N"/>
</dbReference>
<dbReference type="EMBL" id="JBHTCC010000002">
    <property type="protein sequence ID" value="MFC7298988.1"/>
    <property type="molecule type" value="Genomic_DNA"/>
</dbReference>
<comment type="subcellular location">
    <subcellularLocation>
        <location evidence="1 9">Cell membrane</location>
        <topology evidence="1 9">Multi-pass membrane protein</topology>
    </subcellularLocation>
</comment>
<dbReference type="Proteomes" id="UP001596379">
    <property type="component" value="Unassembled WGS sequence"/>
</dbReference>
<evidence type="ECO:0000256" key="8">
    <source>
        <dbReference type="ARBA" id="ARBA00023315"/>
    </source>
</evidence>
<dbReference type="PANTHER" id="PTHR38686:SF1">
    <property type="entry name" value="APOLIPOPROTEIN N-ACYLTRANSFERASE"/>
    <property type="match status" value="1"/>
</dbReference>
<dbReference type="HAMAP" id="MF_01148">
    <property type="entry name" value="Lnt"/>
    <property type="match status" value="1"/>
</dbReference>
<dbReference type="SUPFAM" id="SSF56317">
    <property type="entry name" value="Carbon-nitrogen hydrolase"/>
    <property type="match status" value="1"/>
</dbReference>
<evidence type="ECO:0000256" key="7">
    <source>
        <dbReference type="ARBA" id="ARBA00023136"/>
    </source>
</evidence>
<evidence type="ECO:0000256" key="2">
    <source>
        <dbReference type="ARBA" id="ARBA00010065"/>
    </source>
</evidence>
<feature type="transmembrane region" description="Helical" evidence="9">
    <location>
        <begin position="21"/>
        <end position="42"/>
    </location>
</feature>
<feature type="transmembrane region" description="Helical" evidence="9">
    <location>
        <begin position="136"/>
        <end position="157"/>
    </location>
</feature>
<evidence type="ECO:0000256" key="3">
    <source>
        <dbReference type="ARBA" id="ARBA00022475"/>
    </source>
</evidence>
<evidence type="ECO:0000256" key="1">
    <source>
        <dbReference type="ARBA" id="ARBA00004651"/>
    </source>
</evidence>
<dbReference type="RefSeq" id="WP_382234604.1">
    <property type="nucleotide sequence ID" value="NZ_JBHTCC010000002.1"/>
</dbReference>
<dbReference type="InterPro" id="IPR036526">
    <property type="entry name" value="C-N_Hydrolase_sf"/>
</dbReference>
<dbReference type="PROSITE" id="PS50263">
    <property type="entry name" value="CN_HYDROLASE"/>
    <property type="match status" value="1"/>
</dbReference>
<dbReference type="Pfam" id="PF00795">
    <property type="entry name" value="CN_hydrolase"/>
    <property type="match status" value="1"/>
</dbReference>
<protein>
    <recommendedName>
        <fullName evidence="9">Apolipoprotein N-acyltransferase</fullName>
        <shortName evidence="9">ALP N-acyltransferase</shortName>
        <ecNumber evidence="9">2.3.1.269</ecNumber>
    </recommendedName>
</protein>
<keyword evidence="6 9" id="KW-1133">Transmembrane helix</keyword>
<reference evidence="12" key="1">
    <citation type="journal article" date="2019" name="Int. J. Syst. Evol. Microbiol.">
        <title>The Global Catalogue of Microorganisms (GCM) 10K type strain sequencing project: providing services to taxonomists for standard genome sequencing and annotation.</title>
        <authorList>
            <consortium name="The Broad Institute Genomics Platform"/>
            <consortium name="The Broad Institute Genome Sequencing Center for Infectious Disease"/>
            <person name="Wu L."/>
            <person name="Ma J."/>
        </authorList>
    </citation>
    <scope>NUCLEOTIDE SEQUENCE [LARGE SCALE GENOMIC DNA]</scope>
    <source>
        <strain evidence="12">CCUG 36956</strain>
    </source>
</reference>